<comment type="caution">
    <text evidence="2">The sequence shown here is derived from an EMBL/GenBank/DDBJ whole genome shotgun (WGS) entry which is preliminary data.</text>
</comment>
<dbReference type="AlphaFoldDB" id="A0A8X6Q2Q3"/>
<dbReference type="Proteomes" id="UP000887013">
    <property type="component" value="Unassembled WGS sequence"/>
</dbReference>
<name>A0A8X6Q2Q3_NEPPI</name>
<protein>
    <submittedName>
        <fullName evidence="2">Uncharacterized protein</fullName>
    </submittedName>
</protein>
<evidence type="ECO:0000313" key="3">
    <source>
        <dbReference type="Proteomes" id="UP000887013"/>
    </source>
</evidence>
<evidence type="ECO:0000256" key="1">
    <source>
        <dbReference type="SAM" id="Phobius"/>
    </source>
</evidence>
<keyword evidence="1" id="KW-0472">Membrane</keyword>
<organism evidence="2 3">
    <name type="scientific">Nephila pilipes</name>
    <name type="common">Giant wood spider</name>
    <name type="synonym">Nephila maculata</name>
    <dbReference type="NCBI Taxonomy" id="299642"/>
    <lineage>
        <taxon>Eukaryota</taxon>
        <taxon>Metazoa</taxon>
        <taxon>Ecdysozoa</taxon>
        <taxon>Arthropoda</taxon>
        <taxon>Chelicerata</taxon>
        <taxon>Arachnida</taxon>
        <taxon>Araneae</taxon>
        <taxon>Araneomorphae</taxon>
        <taxon>Entelegynae</taxon>
        <taxon>Araneoidea</taxon>
        <taxon>Nephilidae</taxon>
        <taxon>Nephila</taxon>
    </lineage>
</organism>
<keyword evidence="1" id="KW-0812">Transmembrane</keyword>
<gene>
    <name evidence="2" type="ORF">NPIL_464851</name>
</gene>
<keyword evidence="1" id="KW-1133">Transmembrane helix</keyword>
<reference evidence="2" key="1">
    <citation type="submission" date="2020-08" db="EMBL/GenBank/DDBJ databases">
        <title>Multicomponent nature underlies the extraordinary mechanical properties of spider dragline silk.</title>
        <authorList>
            <person name="Kono N."/>
            <person name="Nakamura H."/>
            <person name="Mori M."/>
            <person name="Yoshida Y."/>
            <person name="Ohtoshi R."/>
            <person name="Malay A.D."/>
            <person name="Moran D.A.P."/>
            <person name="Tomita M."/>
            <person name="Numata K."/>
            <person name="Arakawa K."/>
        </authorList>
    </citation>
    <scope>NUCLEOTIDE SEQUENCE</scope>
</reference>
<evidence type="ECO:0000313" key="2">
    <source>
        <dbReference type="EMBL" id="GFT98826.1"/>
    </source>
</evidence>
<sequence>MFSCGTHFELTYFIFAPVTANENSISFVYFFLLSVGGEANDIIAGIGAIGRAGHSSKDPLSAPGSPLDPDAIACYLSFTYLFVCILAWLFFLLLPSLLS</sequence>
<proteinExistence type="predicted"/>
<feature type="transmembrane region" description="Helical" evidence="1">
    <location>
        <begin position="71"/>
        <end position="94"/>
    </location>
</feature>
<dbReference type="EMBL" id="BMAW01075857">
    <property type="protein sequence ID" value="GFT98826.1"/>
    <property type="molecule type" value="Genomic_DNA"/>
</dbReference>
<accession>A0A8X6Q2Q3</accession>
<keyword evidence="3" id="KW-1185">Reference proteome</keyword>